<evidence type="ECO:0000313" key="4">
    <source>
        <dbReference type="Proteomes" id="UP001596147"/>
    </source>
</evidence>
<dbReference type="RefSeq" id="WP_144920926.1">
    <property type="nucleotide sequence ID" value="NZ_JBHSMC010000001.1"/>
</dbReference>
<evidence type="ECO:0000256" key="1">
    <source>
        <dbReference type="ARBA" id="ARBA00022969"/>
    </source>
</evidence>
<proteinExistence type="predicted"/>
<keyword evidence="4" id="KW-1185">Reference proteome</keyword>
<evidence type="ECO:0000313" key="3">
    <source>
        <dbReference type="EMBL" id="MFC5463647.1"/>
    </source>
</evidence>
<dbReference type="Proteomes" id="UP001596147">
    <property type="component" value="Unassembled WGS sequence"/>
</dbReference>
<comment type="caution">
    <text evidence="3">The sequence shown here is derived from an EMBL/GenBank/DDBJ whole genome shotgun (WGS) entry which is preliminary data.</text>
</comment>
<reference evidence="4" key="1">
    <citation type="journal article" date="2019" name="Int. J. Syst. Evol. Microbiol.">
        <title>The Global Catalogue of Microorganisms (GCM) 10K type strain sequencing project: providing services to taxonomists for standard genome sequencing and annotation.</title>
        <authorList>
            <consortium name="The Broad Institute Genomics Platform"/>
            <consortium name="The Broad Institute Genome Sequencing Center for Infectious Disease"/>
            <person name="Wu L."/>
            <person name="Ma J."/>
        </authorList>
    </citation>
    <scope>NUCLEOTIDE SEQUENCE [LARGE SCALE GENOMIC DNA]</scope>
    <source>
        <strain evidence="4">CGMCC 1.12237</strain>
    </source>
</reference>
<dbReference type="EMBL" id="JBHSMC010000001">
    <property type="protein sequence ID" value="MFC5463647.1"/>
    <property type="molecule type" value="Genomic_DNA"/>
</dbReference>
<sequence>MSNQKKHSQQNYTPDHLGEKNGPSESNKGRKMADKTGQQPDVIQTKGE</sequence>
<organism evidence="3 4">
    <name type="scientific">Lederbergia graminis</name>
    <dbReference type="NCBI Taxonomy" id="735518"/>
    <lineage>
        <taxon>Bacteria</taxon>
        <taxon>Bacillati</taxon>
        <taxon>Bacillota</taxon>
        <taxon>Bacilli</taxon>
        <taxon>Bacillales</taxon>
        <taxon>Bacillaceae</taxon>
        <taxon>Lederbergia</taxon>
    </lineage>
</organism>
<gene>
    <name evidence="3" type="primary">sspN</name>
    <name evidence="3" type="ORF">ACFPM4_02635</name>
</gene>
<protein>
    <submittedName>
        <fullName evidence="3">Small acid-soluble spore protein N</fullName>
    </submittedName>
</protein>
<name>A0ABW0LFC3_9BACI</name>
<dbReference type="Pfam" id="PF08177">
    <property type="entry name" value="SspN"/>
    <property type="match status" value="1"/>
</dbReference>
<feature type="region of interest" description="Disordered" evidence="2">
    <location>
        <begin position="1"/>
        <end position="48"/>
    </location>
</feature>
<accession>A0ABW0LFC3</accession>
<keyword evidence="1" id="KW-0749">Sporulation</keyword>
<evidence type="ECO:0000256" key="2">
    <source>
        <dbReference type="SAM" id="MobiDB-lite"/>
    </source>
</evidence>
<dbReference type="InterPro" id="IPR012612">
    <property type="entry name" value="SASP_SspN"/>
</dbReference>